<sequence>MSCTIPIRTNANANGNGNATSSSSGTGGGTPRISYSRDQLLSLASSPLSRSPPTFLTLPAEISKVGRKPTSTNENGDDSLEPDSSEDGDRPAFRLEL</sequence>
<feature type="compositionally biased region" description="Low complexity" evidence="1">
    <location>
        <begin position="9"/>
        <end position="24"/>
    </location>
</feature>
<dbReference type="GO" id="GO:0045947">
    <property type="term" value="P:negative regulation of translational initiation"/>
    <property type="evidence" value="ECO:0007669"/>
    <property type="project" value="InterPro"/>
</dbReference>
<evidence type="ECO:0000313" key="3">
    <source>
        <dbReference type="Proteomes" id="UP000179920"/>
    </source>
</evidence>
<dbReference type="AlphaFoldDB" id="A0A1K0HL02"/>
<evidence type="ECO:0000313" key="2">
    <source>
        <dbReference type="EMBL" id="SAM85800.1"/>
    </source>
</evidence>
<dbReference type="Proteomes" id="UP000179920">
    <property type="component" value="Chromosome XIX"/>
</dbReference>
<feature type="compositionally biased region" description="Acidic residues" evidence="1">
    <location>
        <begin position="75"/>
        <end position="86"/>
    </location>
</feature>
<name>A0A1K0HL02_9BASI</name>
<dbReference type="Pfam" id="PF05456">
    <property type="entry name" value="eIF_4EBP"/>
    <property type="match status" value="1"/>
</dbReference>
<feature type="compositionally biased region" description="Low complexity" evidence="1">
    <location>
        <begin position="40"/>
        <end position="53"/>
    </location>
</feature>
<dbReference type="InterPro" id="IPR008606">
    <property type="entry name" value="EIF4EBP"/>
</dbReference>
<organism evidence="2 3">
    <name type="scientific">Ustilago bromivora</name>
    <dbReference type="NCBI Taxonomy" id="307758"/>
    <lineage>
        <taxon>Eukaryota</taxon>
        <taxon>Fungi</taxon>
        <taxon>Dikarya</taxon>
        <taxon>Basidiomycota</taxon>
        <taxon>Ustilaginomycotina</taxon>
        <taxon>Ustilaginomycetes</taxon>
        <taxon>Ustilaginales</taxon>
        <taxon>Ustilaginaceae</taxon>
        <taxon>Ustilago</taxon>
    </lineage>
</organism>
<dbReference type="GO" id="GO:0008190">
    <property type="term" value="F:eukaryotic initiation factor 4E binding"/>
    <property type="evidence" value="ECO:0007669"/>
    <property type="project" value="InterPro"/>
</dbReference>
<protein>
    <submittedName>
        <fullName evidence="2">Uncharacterized protein</fullName>
    </submittedName>
</protein>
<evidence type="ECO:0000256" key="1">
    <source>
        <dbReference type="SAM" id="MobiDB-lite"/>
    </source>
</evidence>
<feature type="compositionally biased region" description="Basic and acidic residues" evidence="1">
    <location>
        <begin position="87"/>
        <end position="97"/>
    </location>
</feature>
<proteinExistence type="predicted"/>
<reference evidence="3" key="1">
    <citation type="submission" date="2016-04" db="EMBL/GenBank/DDBJ databases">
        <authorList>
            <person name="Guldener U."/>
            <person name="Guldener U."/>
        </authorList>
    </citation>
    <scope>NUCLEOTIDE SEQUENCE [LARGE SCALE GENOMIC DNA]</scope>
    <source>
        <strain evidence="3">UB2112</strain>
    </source>
</reference>
<feature type="region of interest" description="Disordered" evidence="1">
    <location>
        <begin position="1"/>
        <end position="97"/>
    </location>
</feature>
<gene>
    <name evidence="2" type="ORF">UBRO_07138</name>
</gene>
<dbReference type="EMBL" id="LT558135">
    <property type="protein sequence ID" value="SAM85800.1"/>
    <property type="molecule type" value="Genomic_DNA"/>
</dbReference>
<accession>A0A1K0HL02</accession>